<dbReference type="Pfam" id="PF14764">
    <property type="entry name" value="SPG48"/>
    <property type="match status" value="1"/>
</dbReference>
<dbReference type="Pfam" id="PF25154">
    <property type="entry name" value="TPR_AP5Z1_C"/>
    <property type="match status" value="1"/>
</dbReference>
<dbReference type="InterPro" id="IPR016024">
    <property type="entry name" value="ARM-type_fold"/>
</dbReference>
<organism evidence="3 4">
    <name type="scientific">Linum tenue</name>
    <dbReference type="NCBI Taxonomy" id="586396"/>
    <lineage>
        <taxon>Eukaryota</taxon>
        <taxon>Viridiplantae</taxon>
        <taxon>Streptophyta</taxon>
        <taxon>Embryophyta</taxon>
        <taxon>Tracheophyta</taxon>
        <taxon>Spermatophyta</taxon>
        <taxon>Magnoliopsida</taxon>
        <taxon>eudicotyledons</taxon>
        <taxon>Gunneridae</taxon>
        <taxon>Pentapetalae</taxon>
        <taxon>rosids</taxon>
        <taxon>fabids</taxon>
        <taxon>Malpighiales</taxon>
        <taxon>Linaceae</taxon>
        <taxon>Linum</taxon>
    </lineage>
</organism>
<accession>A0AAV0LPM0</accession>
<dbReference type="SUPFAM" id="SSF48371">
    <property type="entry name" value="ARM repeat"/>
    <property type="match status" value="1"/>
</dbReference>
<dbReference type="AlphaFoldDB" id="A0AAV0LPM0"/>
<evidence type="ECO:0000259" key="2">
    <source>
        <dbReference type="Pfam" id="PF25154"/>
    </source>
</evidence>
<dbReference type="Proteomes" id="UP001154282">
    <property type="component" value="Unassembled WGS sequence"/>
</dbReference>
<reference evidence="3" key="1">
    <citation type="submission" date="2022-08" db="EMBL/GenBank/DDBJ databases">
        <authorList>
            <person name="Gutierrez-Valencia J."/>
        </authorList>
    </citation>
    <scope>NUCLEOTIDE SEQUENCE</scope>
</reference>
<sequence>SSVCTKISTAGLASLPDEPLHSRASPEIAGDSRTEFCLRSAEEIKMGDPDKKWDFYLRTLSSSARDSNLAGDPASDPALLNAVRKLCQLCKEENSEDLVARVYPHFNKLFQRSVASLPQSRSSYGLLLLEIIQFFLDFGEIVLHDADPSLRSFFRSCLSREFADLTVAEATRNFLNVNKRKLLASYPALLPQFFPLLLKLIAWNGEKLLKSFLKVFPELISPASFLPLFPSLVDLPMLVVAMERVERSSGSLIGSSIASIQNSTAPEMLLALMDEAYTGSTIGDGGADSESEDTNAIDAADPLFLELLKDENDGLAERHRTSPSMAAALQAAVNAPQSDRLKQSLKIAPGLLDVYCAIAIRDVNDSLICSLIPLLMARNDVLFPDKNYSYQVRKRLLEFMLASFQRAPNFIALLKKPIMDRLGQAYDSSAKTELALQLCWAIGEHGGGGTSHRDAARELFENLELLLYENLSSSRLGLRESALGSDSENFRKSSQSRLLCFVITAIAKLATHHHELLPRARVSLGKVARSRISDVRVWRRARDYLGLIDDPAISLSVLGPSQGRVQKPGTVNWSDGGTKMIAHIPFYLLGEQEGSPFHDFSFSDIFPRT</sequence>
<gene>
    <name evidence="3" type="ORF">LITE_LOCUS25120</name>
</gene>
<evidence type="ECO:0000313" key="4">
    <source>
        <dbReference type="Proteomes" id="UP001154282"/>
    </source>
</evidence>
<proteinExistence type="predicted"/>
<name>A0AAV0LPM0_9ROSI</name>
<protein>
    <recommendedName>
        <fullName evidence="5">AP-5 complex subunit zeta-1</fullName>
    </recommendedName>
</protein>
<dbReference type="PANTHER" id="PTHR47885">
    <property type="entry name" value="AP-5 COMPLEX SUBUNIT ZETA-1"/>
    <property type="match status" value="1"/>
</dbReference>
<comment type="caution">
    <text evidence="3">The sequence shown here is derived from an EMBL/GenBank/DDBJ whole genome shotgun (WGS) entry which is preliminary data.</text>
</comment>
<feature type="non-terminal residue" evidence="3">
    <location>
        <position position="1"/>
    </location>
</feature>
<keyword evidence="4" id="KW-1185">Reference proteome</keyword>
<dbReference type="InterPro" id="IPR056856">
    <property type="entry name" value="TPR_AP5Z1_C"/>
</dbReference>
<evidence type="ECO:0008006" key="5">
    <source>
        <dbReference type="Google" id="ProtNLM"/>
    </source>
</evidence>
<dbReference type="InterPro" id="IPR055450">
    <property type="entry name" value="AP5Z1_ARM"/>
</dbReference>
<dbReference type="EMBL" id="CAMGYJ010000006">
    <property type="protein sequence ID" value="CAI0436494.1"/>
    <property type="molecule type" value="Genomic_DNA"/>
</dbReference>
<feature type="domain" description="AP-5 complex subunit zeta-1 ARM repeats" evidence="1">
    <location>
        <begin position="75"/>
        <end position="199"/>
    </location>
</feature>
<evidence type="ECO:0000313" key="3">
    <source>
        <dbReference type="EMBL" id="CAI0436494.1"/>
    </source>
</evidence>
<dbReference type="PANTHER" id="PTHR47885:SF1">
    <property type="entry name" value="AP-5 COMPLEX SUBUNIT ZETA-1"/>
    <property type="match status" value="1"/>
</dbReference>
<feature type="domain" description="AP-5 complex subunit zeta-1 C-terminal TPR" evidence="2">
    <location>
        <begin position="321"/>
        <end position="563"/>
    </location>
</feature>
<evidence type="ECO:0000259" key="1">
    <source>
        <dbReference type="Pfam" id="PF14764"/>
    </source>
</evidence>